<feature type="region of interest" description="Disordered" evidence="1">
    <location>
        <begin position="156"/>
        <end position="175"/>
    </location>
</feature>
<accession>A0ABP1EXV1</accession>
<comment type="caution">
    <text evidence="2">The sequence shown here is derived from an EMBL/GenBank/DDBJ whole genome shotgun (WGS) entry which is preliminary data.</text>
</comment>
<evidence type="ECO:0000313" key="2">
    <source>
        <dbReference type="EMBL" id="CAL2093980.1"/>
    </source>
</evidence>
<dbReference type="EMBL" id="CAXIXY010000008">
    <property type="protein sequence ID" value="CAL2093980.1"/>
    <property type="molecule type" value="Genomic_DNA"/>
</dbReference>
<dbReference type="RefSeq" id="WP_348713750.1">
    <property type="nucleotide sequence ID" value="NZ_CAXIXY010000008.1"/>
</dbReference>
<gene>
    <name evidence="2" type="ORF">T190607A01A_60055</name>
</gene>
<protein>
    <recommendedName>
        <fullName evidence="4">Lipoprotein</fullName>
    </recommendedName>
</protein>
<organism evidence="2 3">
    <name type="scientific">Tenacibaculum platacis</name>
    <dbReference type="NCBI Taxonomy" id="3137852"/>
    <lineage>
        <taxon>Bacteria</taxon>
        <taxon>Pseudomonadati</taxon>
        <taxon>Bacteroidota</taxon>
        <taxon>Flavobacteriia</taxon>
        <taxon>Flavobacteriales</taxon>
        <taxon>Flavobacteriaceae</taxon>
        <taxon>Tenacibaculum</taxon>
    </lineage>
</organism>
<name>A0ABP1EXV1_9FLAO</name>
<keyword evidence="3" id="KW-1185">Reference proteome</keyword>
<evidence type="ECO:0000313" key="3">
    <source>
        <dbReference type="Proteomes" id="UP001497416"/>
    </source>
</evidence>
<dbReference type="Proteomes" id="UP001497416">
    <property type="component" value="Unassembled WGS sequence"/>
</dbReference>
<evidence type="ECO:0000256" key="1">
    <source>
        <dbReference type="SAM" id="MobiDB-lite"/>
    </source>
</evidence>
<sequence>MNKKILKYVAKAMFVLLLASCSKEKETITISEDDITIESQILEVDQLPKNAISAEKILIDNGITLNKKQEEIVVKSKSLEPNQVYLYEEYFVLYPPDWGMAQRLNYLQQVRQHREVFVVTDDCQFVDTWYIQVIRTFPFGKNKSKNVVAATTTNTDLDNLDQEDGGPGGVETETYSSCDEVPLPSIYDGLTFDPFLKPGNVVILDPNKGDNANTPIE</sequence>
<proteinExistence type="predicted"/>
<reference evidence="2 3" key="1">
    <citation type="submission" date="2024-05" db="EMBL/GenBank/DDBJ databases">
        <authorList>
            <person name="Duchaud E."/>
        </authorList>
    </citation>
    <scope>NUCLEOTIDE SEQUENCE [LARGE SCALE GENOMIC DNA]</scope>
    <source>
        <strain evidence="2">Ena-SAMPLE-TAB-13-05-2024-13:56:06:370-140302</strain>
    </source>
</reference>
<evidence type="ECO:0008006" key="4">
    <source>
        <dbReference type="Google" id="ProtNLM"/>
    </source>
</evidence>